<reference evidence="2" key="1">
    <citation type="journal article" date="2022" name="Mol. Ecol. Resour.">
        <title>The genomes of chicory, endive, great burdock and yacon provide insights into Asteraceae palaeo-polyploidization history and plant inulin production.</title>
        <authorList>
            <person name="Fan W."/>
            <person name="Wang S."/>
            <person name="Wang H."/>
            <person name="Wang A."/>
            <person name="Jiang F."/>
            <person name="Liu H."/>
            <person name="Zhao H."/>
            <person name="Xu D."/>
            <person name="Zhang Y."/>
        </authorList>
    </citation>
    <scope>NUCLEOTIDE SEQUENCE [LARGE SCALE GENOMIC DNA]</scope>
    <source>
        <strain evidence="2">cv. Punajuju</strain>
    </source>
</reference>
<dbReference type="Proteomes" id="UP001055811">
    <property type="component" value="Linkage Group LG04"/>
</dbReference>
<name>A0ACB9E3E5_CICIN</name>
<dbReference type="EMBL" id="CM042012">
    <property type="protein sequence ID" value="KAI3753301.1"/>
    <property type="molecule type" value="Genomic_DNA"/>
</dbReference>
<reference evidence="1 2" key="2">
    <citation type="journal article" date="2022" name="Mol. Ecol. Resour.">
        <title>The genomes of chicory, endive, great burdock and yacon provide insights into Asteraceae paleo-polyploidization history and plant inulin production.</title>
        <authorList>
            <person name="Fan W."/>
            <person name="Wang S."/>
            <person name="Wang H."/>
            <person name="Wang A."/>
            <person name="Jiang F."/>
            <person name="Liu H."/>
            <person name="Zhao H."/>
            <person name="Xu D."/>
            <person name="Zhang Y."/>
        </authorList>
    </citation>
    <scope>NUCLEOTIDE SEQUENCE [LARGE SCALE GENOMIC DNA]</scope>
    <source>
        <strain evidence="2">cv. Punajuju</strain>
        <tissue evidence="1">Leaves</tissue>
    </source>
</reference>
<organism evidence="1 2">
    <name type="scientific">Cichorium intybus</name>
    <name type="common">Chicory</name>
    <dbReference type="NCBI Taxonomy" id="13427"/>
    <lineage>
        <taxon>Eukaryota</taxon>
        <taxon>Viridiplantae</taxon>
        <taxon>Streptophyta</taxon>
        <taxon>Embryophyta</taxon>
        <taxon>Tracheophyta</taxon>
        <taxon>Spermatophyta</taxon>
        <taxon>Magnoliopsida</taxon>
        <taxon>eudicotyledons</taxon>
        <taxon>Gunneridae</taxon>
        <taxon>Pentapetalae</taxon>
        <taxon>asterids</taxon>
        <taxon>campanulids</taxon>
        <taxon>Asterales</taxon>
        <taxon>Asteraceae</taxon>
        <taxon>Cichorioideae</taxon>
        <taxon>Cichorieae</taxon>
        <taxon>Cichoriinae</taxon>
        <taxon>Cichorium</taxon>
    </lineage>
</organism>
<protein>
    <submittedName>
        <fullName evidence="1">Uncharacterized protein</fullName>
    </submittedName>
</protein>
<gene>
    <name evidence="1" type="ORF">L2E82_25351</name>
</gene>
<comment type="caution">
    <text evidence="1">The sequence shown here is derived from an EMBL/GenBank/DDBJ whole genome shotgun (WGS) entry which is preliminary data.</text>
</comment>
<accession>A0ACB9E3E5</accession>
<keyword evidence="2" id="KW-1185">Reference proteome</keyword>
<proteinExistence type="predicted"/>
<evidence type="ECO:0000313" key="2">
    <source>
        <dbReference type="Proteomes" id="UP001055811"/>
    </source>
</evidence>
<evidence type="ECO:0000313" key="1">
    <source>
        <dbReference type="EMBL" id="KAI3753301.1"/>
    </source>
</evidence>
<sequence length="145" mass="15507">MEVVIVNGELCETSSKTWSGKCKDTDKCNNQCKEWEGAKNGACHQREAEFMCFCYTDCRSKGKTPSPSPAPSPPSDKPPTPPGGGQPPPPGGQPAPPEGGQPAPPPGCAKLDVDKLIFEALTRYKIEVEKVVNFELPVDPSIILV</sequence>